<dbReference type="AlphaFoldDB" id="A0AAN4ZB82"/>
<dbReference type="Proteomes" id="UP001328107">
    <property type="component" value="Unassembled WGS sequence"/>
</dbReference>
<feature type="chain" id="PRO_5042835422" evidence="2">
    <location>
        <begin position="31"/>
        <end position="293"/>
    </location>
</feature>
<dbReference type="EMBL" id="BTRK01000001">
    <property type="protein sequence ID" value="GMR33825.1"/>
    <property type="molecule type" value="Genomic_DNA"/>
</dbReference>
<organism evidence="3 4">
    <name type="scientific">Pristionchus mayeri</name>
    <dbReference type="NCBI Taxonomy" id="1317129"/>
    <lineage>
        <taxon>Eukaryota</taxon>
        <taxon>Metazoa</taxon>
        <taxon>Ecdysozoa</taxon>
        <taxon>Nematoda</taxon>
        <taxon>Chromadorea</taxon>
        <taxon>Rhabditida</taxon>
        <taxon>Rhabditina</taxon>
        <taxon>Diplogasteromorpha</taxon>
        <taxon>Diplogasteroidea</taxon>
        <taxon>Neodiplogasteridae</taxon>
        <taxon>Pristionchus</taxon>
    </lineage>
</organism>
<keyword evidence="1" id="KW-0812">Transmembrane</keyword>
<keyword evidence="1" id="KW-0472">Membrane</keyword>
<evidence type="ECO:0000313" key="3">
    <source>
        <dbReference type="EMBL" id="GMR33825.1"/>
    </source>
</evidence>
<dbReference type="PANTHER" id="PTHR36939:SF1">
    <property type="entry name" value="UPAR_LY6 DOMAIN-CONTAINING PROTEIN"/>
    <property type="match status" value="1"/>
</dbReference>
<comment type="caution">
    <text evidence="3">The sequence shown here is derived from an EMBL/GenBank/DDBJ whole genome shotgun (WGS) entry which is preliminary data.</text>
</comment>
<sequence>SSLFLILNSFFPQVMLSLLLLFLLPISSYQQTSRQCLSCASEGLKSRWFLTGLSSAPMADDKFIDSCGAATSNLIPRESCSGPCFTYIFDDPDSTGAIEVAQLVVRGCHQTMVGLASDRTQSAGAQNGVFCEYDATYLRPNSRGTMVNSKTLVEFCGGQEDGCNKRKTGSTTNDCTGQTYNNTVNGAINSCYECTANDKNCKESKCSKKYCTKSVVKFGNSYTVRKTCANANILGMDNACTDADITETAGDVSVKLSYKTCMCKNNLYCNGSPAILSCILFILISAVVLIFDR</sequence>
<keyword evidence="1" id="KW-1133">Transmembrane helix</keyword>
<feature type="transmembrane region" description="Helical" evidence="1">
    <location>
        <begin position="271"/>
        <end position="291"/>
    </location>
</feature>
<evidence type="ECO:0000256" key="1">
    <source>
        <dbReference type="SAM" id="Phobius"/>
    </source>
</evidence>
<proteinExistence type="predicted"/>
<keyword evidence="2" id="KW-0732">Signal</keyword>
<name>A0AAN4ZB82_9BILA</name>
<dbReference type="PANTHER" id="PTHR36939">
    <property type="entry name" value="PROTEIN CBG03389"/>
    <property type="match status" value="1"/>
</dbReference>
<reference evidence="4" key="1">
    <citation type="submission" date="2022-10" db="EMBL/GenBank/DDBJ databases">
        <title>Genome assembly of Pristionchus species.</title>
        <authorList>
            <person name="Yoshida K."/>
            <person name="Sommer R.J."/>
        </authorList>
    </citation>
    <scope>NUCLEOTIDE SEQUENCE [LARGE SCALE GENOMIC DNA]</scope>
    <source>
        <strain evidence="4">RS5460</strain>
    </source>
</reference>
<evidence type="ECO:0000256" key="2">
    <source>
        <dbReference type="SAM" id="SignalP"/>
    </source>
</evidence>
<accession>A0AAN4ZB82</accession>
<evidence type="ECO:0000313" key="4">
    <source>
        <dbReference type="Proteomes" id="UP001328107"/>
    </source>
</evidence>
<keyword evidence="4" id="KW-1185">Reference proteome</keyword>
<protein>
    <submittedName>
        <fullName evidence="3">Uncharacterized protein</fullName>
    </submittedName>
</protein>
<feature type="non-terminal residue" evidence="3">
    <location>
        <position position="1"/>
    </location>
</feature>
<feature type="signal peptide" evidence="2">
    <location>
        <begin position="1"/>
        <end position="30"/>
    </location>
</feature>
<gene>
    <name evidence="3" type="ORF">PMAYCL1PPCAC_04020</name>
</gene>